<proteinExistence type="predicted"/>
<dbReference type="AlphaFoldDB" id="A0A146L375"/>
<protein>
    <submittedName>
        <fullName evidence="1">Uncharacterized protein</fullName>
    </submittedName>
</protein>
<accession>A0A146L375</accession>
<sequence length="126" mass="15018">MRSSNSSGSNRRRSDKMTKVVMLALQAEPQRPVQVGFLIRRNRLPICRRCVRCLLSLMRCVRLKRPYGVDRQSSWPCFNNDKRLKNVERRKNINNVRWRSNMQPRFSVKQTMYVTRPFCAHSYLQG</sequence>
<organism evidence="1">
    <name type="scientific">Lygus hesperus</name>
    <name type="common">Western plant bug</name>
    <dbReference type="NCBI Taxonomy" id="30085"/>
    <lineage>
        <taxon>Eukaryota</taxon>
        <taxon>Metazoa</taxon>
        <taxon>Ecdysozoa</taxon>
        <taxon>Arthropoda</taxon>
        <taxon>Hexapoda</taxon>
        <taxon>Insecta</taxon>
        <taxon>Pterygota</taxon>
        <taxon>Neoptera</taxon>
        <taxon>Paraneoptera</taxon>
        <taxon>Hemiptera</taxon>
        <taxon>Heteroptera</taxon>
        <taxon>Panheteroptera</taxon>
        <taxon>Cimicomorpha</taxon>
        <taxon>Miridae</taxon>
        <taxon>Mirini</taxon>
        <taxon>Lygus</taxon>
    </lineage>
</organism>
<name>A0A146L375_LYGHE</name>
<reference evidence="1" key="1">
    <citation type="journal article" date="2016" name="Gigascience">
        <title>De novo construction of an expanded transcriptome assembly for the western tarnished plant bug, Lygus hesperus.</title>
        <authorList>
            <person name="Tassone E.E."/>
            <person name="Geib S.M."/>
            <person name="Hall B."/>
            <person name="Fabrick J.A."/>
            <person name="Brent C.S."/>
            <person name="Hull J.J."/>
        </authorList>
    </citation>
    <scope>NUCLEOTIDE SEQUENCE</scope>
</reference>
<gene>
    <name evidence="1" type="ORF">g.62</name>
</gene>
<evidence type="ECO:0000313" key="1">
    <source>
        <dbReference type="EMBL" id="JAQ02329.1"/>
    </source>
</evidence>
<dbReference type="EMBL" id="GDHC01016300">
    <property type="protein sequence ID" value="JAQ02329.1"/>
    <property type="molecule type" value="Transcribed_RNA"/>
</dbReference>